<dbReference type="EMBL" id="CP001079">
    <property type="protein sequence ID" value="ACM49269.1"/>
    <property type="molecule type" value="Genomic_DNA"/>
</dbReference>
<dbReference type="Proteomes" id="UP000007307">
    <property type="component" value="Chromosome"/>
</dbReference>
<protein>
    <submittedName>
        <fullName evidence="1">Uncharacterized protein</fullName>
    </submittedName>
</protein>
<evidence type="ECO:0000313" key="2">
    <source>
        <dbReference type="Proteomes" id="UP000007307"/>
    </source>
</evidence>
<gene>
    <name evidence="1" type="ordered locus">AMF_406</name>
</gene>
<organism evidence="1 2">
    <name type="scientific">Anaplasma marginale (strain Florida)</name>
    <dbReference type="NCBI Taxonomy" id="320483"/>
    <lineage>
        <taxon>Bacteria</taxon>
        <taxon>Pseudomonadati</taxon>
        <taxon>Pseudomonadota</taxon>
        <taxon>Alphaproteobacteria</taxon>
        <taxon>Rickettsiales</taxon>
        <taxon>Anaplasmataceae</taxon>
        <taxon>Anaplasma</taxon>
    </lineage>
</organism>
<dbReference type="KEGG" id="amf:AMF_406"/>
<dbReference type="HOGENOM" id="CLU_447349_0_0_5"/>
<accession>B9KIF7</accession>
<evidence type="ECO:0000313" key="1">
    <source>
        <dbReference type="EMBL" id="ACM49269.1"/>
    </source>
</evidence>
<reference evidence="1 2" key="1">
    <citation type="journal article" date="2009" name="BMC Genomics">
        <title>Conservation in the face of diversity: multistrain analysis of an intracellular bacterium.</title>
        <authorList>
            <person name="Dark M.J."/>
            <person name="Herndon D.R."/>
            <person name="Kappmeyer L.S."/>
            <person name="Gonzales M.P."/>
            <person name="Nordeen E."/>
            <person name="Palmer G.H."/>
            <person name="Knowles D.P. Jr."/>
            <person name="Brayton K.A."/>
        </authorList>
    </citation>
    <scope>NUCLEOTIDE SEQUENCE [LARGE SCALE GENOMIC DNA]</scope>
    <source>
        <strain evidence="1 2">Florida</strain>
    </source>
</reference>
<dbReference type="AlphaFoldDB" id="B9KIF7"/>
<name>B9KIF7_ANAMF</name>
<sequence length="637" mass="69885">MHACNNKLIGLRRINKIGVTRMKNTAIAVLLILASMFLLVLCCIVGAVSAIVMPIYFMCKLACHLFKSFVAPVAQQGITTVKVLAGLPYPKEVVFEIDQDLPEGIKLSDIADGQRSEYKGVDLRDVLQYTVYDRETKVRVFQDSTPTCLISSSGRYFFGYGDTLYSVQYHPNALPSSSLFRRMLLPCGRVGKNVIVLKTNFAVTGPRTNDVTFEYAMLQNGITRMKLIAPSVLLNKTAGMTPTRLALLSPYVVSNNCESIFLRRYIALTRARVGGSDGEFPVAVMWDMRTNMQQFMHILTYARGALSLQDARFLRDGVRFIQSTRNEVIKYGAAARAKHEADVLLLLGLSQSDDAIFKPITEKGKLWVISEFICSQQFQNAVISASMASVKDSISNGMVSREDILEGVPYLCKQIPGLFEIVYVLVKAAVCGTYEEGCLNNLVLHNIRGTMRFMDRVMPDVDAGPESGGVDGGVIRDFNALKEKAVRASELSHGGNVRNMYTIGQRILRSERCSDIIACVVAHRVSSLWDSVGQSVHDLCAHATSDELITDYLQTDSALRNYAFRRRGAGLELADRQECEISSDVGINVCKLPILECPTPASDTSLDNPEVAAAVGPEPIMAATTSTGAVGTLCTSI</sequence>
<dbReference type="STRING" id="320483.AMF_406"/>
<proteinExistence type="predicted"/>
<keyword evidence="2" id="KW-1185">Reference proteome</keyword>